<evidence type="ECO:0000256" key="10">
    <source>
        <dbReference type="SAM" id="MobiDB-lite"/>
    </source>
</evidence>
<keyword evidence="12" id="KW-1185">Reference proteome</keyword>
<feature type="coiled-coil region" evidence="9">
    <location>
        <begin position="120"/>
        <end position="147"/>
    </location>
</feature>
<feature type="region of interest" description="Disordered" evidence="10">
    <location>
        <begin position="463"/>
        <end position="496"/>
    </location>
</feature>
<evidence type="ECO:0000256" key="7">
    <source>
        <dbReference type="ARBA" id="ARBA00023306"/>
    </source>
</evidence>
<protein>
    <recommendedName>
        <fullName evidence="13">Shugoshin C-terminal domain-containing protein</fullName>
    </recommendedName>
</protein>
<feature type="compositionally biased region" description="Basic and acidic residues" evidence="10">
    <location>
        <begin position="774"/>
        <end position="785"/>
    </location>
</feature>
<evidence type="ECO:0008006" key="13">
    <source>
        <dbReference type="Google" id="ProtNLM"/>
    </source>
</evidence>
<accession>A0A8B9E4Z7</accession>
<feature type="compositionally biased region" description="Polar residues" evidence="10">
    <location>
        <begin position="396"/>
        <end position="419"/>
    </location>
</feature>
<evidence type="ECO:0000256" key="5">
    <source>
        <dbReference type="ARBA" id="ARBA00022829"/>
    </source>
</evidence>
<reference evidence="11" key="2">
    <citation type="submission" date="2025-09" db="UniProtKB">
        <authorList>
            <consortium name="Ensembl"/>
        </authorList>
    </citation>
    <scope>IDENTIFICATION</scope>
</reference>
<feature type="region of interest" description="Disordered" evidence="10">
    <location>
        <begin position="929"/>
        <end position="981"/>
    </location>
</feature>
<evidence type="ECO:0000256" key="4">
    <source>
        <dbReference type="ARBA" id="ARBA00022618"/>
    </source>
</evidence>
<dbReference type="Ensembl" id="ENSACDT00005018952.1">
    <property type="protein sequence ID" value="ENSACDP00005015745.1"/>
    <property type="gene ID" value="ENSACDG00005011526.1"/>
</dbReference>
<evidence type="ECO:0000256" key="3">
    <source>
        <dbReference type="ARBA" id="ARBA00022454"/>
    </source>
</evidence>
<evidence type="ECO:0000313" key="11">
    <source>
        <dbReference type="Ensembl" id="ENSACDP00005015745.1"/>
    </source>
</evidence>
<dbReference type="InterPro" id="IPR038889">
    <property type="entry name" value="Shugoshin1/2"/>
</dbReference>
<dbReference type="GO" id="GO:0007059">
    <property type="term" value="P:chromosome segregation"/>
    <property type="evidence" value="ECO:0007669"/>
    <property type="project" value="UniProtKB-KW"/>
</dbReference>
<keyword evidence="7" id="KW-0131">Cell cycle</keyword>
<organism evidence="11 12">
    <name type="scientific">Anser cygnoides</name>
    <name type="common">Swan goose</name>
    <dbReference type="NCBI Taxonomy" id="8845"/>
    <lineage>
        <taxon>Eukaryota</taxon>
        <taxon>Metazoa</taxon>
        <taxon>Chordata</taxon>
        <taxon>Craniata</taxon>
        <taxon>Vertebrata</taxon>
        <taxon>Euteleostomi</taxon>
        <taxon>Archelosauria</taxon>
        <taxon>Archosauria</taxon>
        <taxon>Dinosauria</taxon>
        <taxon>Saurischia</taxon>
        <taxon>Theropoda</taxon>
        <taxon>Coelurosauria</taxon>
        <taxon>Aves</taxon>
        <taxon>Neognathae</taxon>
        <taxon>Galloanserae</taxon>
        <taxon>Anseriformes</taxon>
        <taxon>Anatidae</taxon>
        <taxon>Anserinae</taxon>
        <taxon>Anser</taxon>
    </lineage>
</organism>
<evidence type="ECO:0000256" key="8">
    <source>
        <dbReference type="ARBA" id="ARBA00023328"/>
    </source>
</evidence>
<keyword evidence="6 9" id="KW-0175">Coiled coil</keyword>
<dbReference type="GO" id="GO:0051301">
    <property type="term" value="P:cell division"/>
    <property type="evidence" value="ECO:0007669"/>
    <property type="project" value="UniProtKB-KW"/>
</dbReference>
<feature type="region of interest" description="Disordered" evidence="10">
    <location>
        <begin position="774"/>
        <end position="827"/>
    </location>
</feature>
<dbReference type="PANTHER" id="PTHR21577">
    <property type="entry name" value="SHUGOSHIN"/>
    <property type="match status" value="1"/>
</dbReference>
<feature type="region of interest" description="Disordered" evidence="10">
    <location>
        <begin position="368"/>
        <end position="424"/>
    </location>
</feature>
<feature type="region of interest" description="Disordered" evidence="10">
    <location>
        <begin position="510"/>
        <end position="546"/>
    </location>
</feature>
<feature type="region of interest" description="Disordered" evidence="10">
    <location>
        <begin position="228"/>
        <end position="292"/>
    </location>
</feature>
<evidence type="ECO:0000256" key="6">
    <source>
        <dbReference type="ARBA" id="ARBA00023054"/>
    </source>
</evidence>
<dbReference type="GO" id="GO:0051177">
    <property type="term" value="P:meiotic sister chromatid cohesion"/>
    <property type="evidence" value="ECO:0007669"/>
    <property type="project" value="TreeGrafter"/>
</dbReference>
<dbReference type="GO" id="GO:0000776">
    <property type="term" value="C:kinetochore"/>
    <property type="evidence" value="ECO:0007669"/>
    <property type="project" value="TreeGrafter"/>
</dbReference>
<evidence type="ECO:0000256" key="9">
    <source>
        <dbReference type="SAM" id="Coils"/>
    </source>
</evidence>
<comment type="subcellular location">
    <subcellularLocation>
        <location evidence="1">Chromosome</location>
        <location evidence="1">Centromere</location>
    </subcellularLocation>
</comment>
<evidence type="ECO:0000256" key="2">
    <source>
        <dbReference type="ARBA" id="ARBA00010845"/>
    </source>
</evidence>
<reference evidence="11" key="1">
    <citation type="submission" date="2025-08" db="UniProtKB">
        <authorList>
            <consortium name="Ensembl"/>
        </authorList>
    </citation>
    <scope>IDENTIFICATION</scope>
</reference>
<evidence type="ECO:0000256" key="1">
    <source>
        <dbReference type="ARBA" id="ARBA00004584"/>
    </source>
</evidence>
<sequence length="1092" mass="119461">MRAGPRPRPPGRLREAAAIWRGGARGGPARRPVCVQKSAGGRGRLCSGPSLTARGSSRAMASQEASEMPSFSLSGVRERMREKKNGVLRTAKLNASLASKIKTKILNNSSTIKVSLKHNNKALALALNAEKANAQRLTQEKISLQKEVEHCHFQNAVLRHKLCFLNNTMKELENLVAAVKMARLSEVHTSSSSLSRGRKSNITEDSWFDTSADGHFVSGELMPLRVPVSKPCDVGQQGGRSTAVRKSSVSLRRSASDKPQEIVPVVSKDALPSQFAEKPQSHQEENGKKQSEAMEAQEVFLDSSLFGELLCTTQQNLNDLPALAWESQPLPYEGDEMVKQFCDRLSKGHVTQRRKRSTLFATSTLSSSEDTFPHVSSTEATQWSLTKDSSSSSKSNTQAQLKSPSYLVSSSQATVSPNKKSLGKETCCDQPQAEETGCGVEIDPSHSKVSEFIPVKVKSKGNCKTSEKKTVKKASTGKKKRNKKNVENSPDIPQDEESTLNAMKLFQSKVATGSSESEASDMRQKACVGSLERKNRGSSVEQHSHCPDEVRVPRRTYVVNPAQLNSIGSADLPQQVKKDAVFEFGSMADLLKSPVHAFSSHKVPSDESTLQNSFLLRNETSHACALQEDLPSVSTKSIRQKTNRKTVVIRQINDSEETLVSNVKIPEAKAEKQPKRSQTSRRKTVRVSVCSDQRNEDNFGSCIGVPEVAKECMKNSLDKCSRKTYVVCPSDLTGNLVSVQTNFEGNEIVPSRSIPGSQASKIPRLQKMIAAQNNKKETGDLQEKEQAEDDNTNAWQKGADPKAKPRRNRNTPTPKMDFLTRQSNGASVLPGSSVELASKQTVPMGKLPCTADLLPEPVVSLEEQIAERSCTNNLMGSSQSLESSSVVCSAALHISAGLTDLLVSESLSTEGNRIPEKSSLWPECSQVFKERDGEETPGERNQHGSSSEDHSQSSSSEKLETKPLQDLTNARTLSLPSSEEVSGRLIRRKREPTCYAEPKLNRLGFKLFLPMTFLVLQNPALLSYTCSPGLDPLSLCLSSVPLTLHVSVSPSATVWLSRNSALVSMHVQASGNKLSKNNFPHQTKTLSRLCMW</sequence>
<dbReference type="AlphaFoldDB" id="A0A8B9E4Z7"/>
<dbReference type="Proteomes" id="UP000694521">
    <property type="component" value="Unplaced"/>
</dbReference>
<keyword evidence="5" id="KW-0159">Chromosome partition</keyword>
<feature type="compositionally biased region" description="Basic residues" evidence="10">
    <location>
        <begin position="470"/>
        <end position="483"/>
    </location>
</feature>
<keyword evidence="3" id="KW-0158">Chromosome</keyword>
<feature type="compositionally biased region" description="Polar residues" evidence="10">
    <location>
        <begin position="966"/>
        <end position="980"/>
    </location>
</feature>
<feature type="compositionally biased region" description="Basic and acidic residues" evidence="10">
    <location>
        <begin position="279"/>
        <end position="292"/>
    </location>
</feature>
<keyword evidence="4" id="KW-0132">Cell division</keyword>
<feature type="compositionally biased region" description="Polar residues" evidence="10">
    <location>
        <begin position="244"/>
        <end position="253"/>
    </location>
</feature>
<name>A0A8B9E4Z7_ANSCY</name>
<keyword evidence="8" id="KW-0137">Centromere</keyword>
<comment type="similarity">
    <text evidence="2">Belongs to the shugoshin family.</text>
</comment>
<feature type="compositionally biased region" description="Basic and acidic residues" evidence="10">
    <location>
        <begin position="929"/>
        <end position="963"/>
    </location>
</feature>
<feature type="compositionally biased region" description="Polar residues" evidence="10">
    <location>
        <begin position="374"/>
        <end position="388"/>
    </location>
</feature>
<proteinExistence type="inferred from homology"/>
<dbReference type="PANTHER" id="PTHR21577:SF3">
    <property type="entry name" value="SHUGOSHIN 1-RELATED"/>
    <property type="match status" value="1"/>
</dbReference>
<evidence type="ECO:0000313" key="12">
    <source>
        <dbReference type="Proteomes" id="UP000694521"/>
    </source>
</evidence>